<dbReference type="EMBL" id="BLLF01000999">
    <property type="protein sequence ID" value="GFH16450.1"/>
    <property type="molecule type" value="Genomic_DNA"/>
</dbReference>
<evidence type="ECO:0000313" key="2">
    <source>
        <dbReference type="Proteomes" id="UP000485058"/>
    </source>
</evidence>
<dbReference type="AlphaFoldDB" id="A0A699Z4G1"/>
<sequence length="182" mass="19961">LGGIGSDPVFNPRSSLYNPQLNASDWYNSSAGAGELSMTQVPYAFFHHPLPGLEAGYPVLVDTGISAKRSAQVLSYLLEGGYVDTGLTDSMGVQLVTYNPTAAVFGRWRLSLDWQPDGSILGTHQLQALPAIEYSANARYWHKIVKGVLEIEGEEADALRHATYGKGRRQPLHRHTQWSYAS</sequence>
<accession>A0A699Z4G1</accession>
<keyword evidence="2" id="KW-1185">Reference proteome</keyword>
<proteinExistence type="predicted"/>
<organism evidence="1 2">
    <name type="scientific">Haematococcus lacustris</name>
    <name type="common">Green alga</name>
    <name type="synonym">Haematococcus pluvialis</name>
    <dbReference type="NCBI Taxonomy" id="44745"/>
    <lineage>
        <taxon>Eukaryota</taxon>
        <taxon>Viridiplantae</taxon>
        <taxon>Chlorophyta</taxon>
        <taxon>core chlorophytes</taxon>
        <taxon>Chlorophyceae</taxon>
        <taxon>CS clade</taxon>
        <taxon>Chlamydomonadales</taxon>
        <taxon>Haematococcaceae</taxon>
        <taxon>Haematococcus</taxon>
    </lineage>
</organism>
<reference evidence="1 2" key="1">
    <citation type="submission" date="2020-02" db="EMBL/GenBank/DDBJ databases">
        <title>Draft genome sequence of Haematococcus lacustris strain NIES-144.</title>
        <authorList>
            <person name="Morimoto D."/>
            <person name="Nakagawa S."/>
            <person name="Yoshida T."/>
            <person name="Sawayama S."/>
        </authorList>
    </citation>
    <scope>NUCLEOTIDE SEQUENCE [LARGE SCALE GENOMIC DNA]</scope>
    <source>
        <strain evidence="1 2">NIES-144</strain>
    </source>
</reference>
<gene>
    <name evidence="1" type="ORF">HaLaN_12873</name>
</gene>
<feature type="non-terminal residue" evidence="1">
    <location>
        <position position="1"/>
    </location>
</feature>
<protein>
    <submittedName>
        <fullName evidence="1">PKD_channel domain-containing protein</fullName>
    </submittedName>
</protein>
<comment type="caution">
    <text evidence="1">The sequence shown here is derived from an EMBL/GenBank/DDBJ whole genome shotgun (WGS) entry which is preliminary data.</text>
</comment>
<evidence type="ECO:0000313" key="1">
    <source>
        <dbReference type="EMBL" id="GFH16450.1"/>
    </source>
</evidence>
<feature type="non-terminal residue" evidence="1">
    <location>
        <position position="182"/>
    </location>
</feature>
<dbReference type="Proteomes" id="UP000485058">
    <property type="component" value="Unassembled WGS sequence"/>
</dbReference>
<name>A0A699Z4G1_HAELA</name>